<evidence type="ECO:0000313" key="1">
    <source>
        <dbReference type="EMBL" id="ACU72703.1"/>
    </source>
</evidence>
<protein>
    <submittedName>
        <fullName evidence="1">Uncharacterized protein</fullName>
    </submittedName>
</protein>
<dbReference type="AlphaFoldDB" id="C7QDB0"/>
<dbReference type="RefSeq" id="WP_015792432.1">
    <property type="nucleotide sequence ID" value="NC_013131.1"/>
</dbReference>
<organism evidence="1 2">
    <name type="scientific">Catenulispora acidiphila (strain DSM 44928 / JCM 14897 / NBRC 102108 / NRRL B-24433 / ID139908)</name>
    <dbReference type="NCBI Taxonomy" id="479433"/>
    <lineage>
        <taxon>Bacteria</taxon>
        <taxon>Bacillati</taxon>
        <taxon>Actinomycetota</taxon>
        <taxon>Actinomycetes</taxon>
        <taxon>Catenulisporales</taxon>
        <taxon>Catenulisporaceae</taxon>
        <taxon>Catenulispora</taxon>
    </lineage>
</organism>
<dbReference type="InParanoid" id="C7QDB0"/>
<name>C7QDB0_CATAD</name>
<dbReference type="InterPro" id="IPR007815">
    <property type="entry name" value="Emycin_Estase"/>
</dbReference>
<reference evidence="1 2" key="1">
    <citation type="journal article" date="2009" name="Stand. Genomic Sci.">
        <title>Complete genome sequence of Catenulispora acidiphila type strain (ID 139908).</title>
        <authorList>
            <person name="Copeland A."/>
            <person name="Lapidus A."/>
            <person name="Glavina Del Rio T."/>
            <person name="Nolan M."/>
            <person name="Lucas S."/>
            <person name="Chen F."/>
            <person name="Tice H."/>
            <person name="Cheng J.F."/>
            <person name="Bruce D."/>
            <person name="Goodwin L."/>
            <person name="Pitluck S."/>
            <person name="Mikhailova N."/>
            <person name="Pati A."/>
            <person name="Ivanova N."/>
            <person name="Mavromatis K."/>
            <person name="Chen A."/>
            <person name="Palaniappan K."/>
            <person name="Chain P."/>
            <person name="Land M."/>
            <person name="Hauser L."/>
            <person name="Chang Y.J."/>
            <person name="Jeffries C.D."/>
            <person name="Chertkov O."/>
            <person name="Brettin T."/>
            <person name="Detter J.C."/>
            <person name="Han C."/>
            <person name="Ali Z."/>
            <person name="Tindall B.J."/>
            <person name="Goker M."/>
            <person name="Bristow J."/>
            <person name="Eisen J.A."/>
            <person name="Markowitz V."/>
            <person name="Hugenholtz P."/>
            <person name="Kyrpides N.C."/>
            <person name="Klenk H.P."/>
        </authorList>
    </citation>
    <scope>NUCLEOTIDE SEQUENCE [LARGE SCALE GENOMIC DNA]</scope>
    <source>
        <strain evidence="2">DSM 44928 / JCM 14897 / NBRC 102108 / NRRL B-24433 / ID139908</strain>
    </source>
</reference>
<proteinExistence type="predicted"/>
<dbReference type="STRING" id="479433.Caci_3801"/>
<dbReference type="eggNOG" id="COG2312">
    <property type="taxonomic scope" value="Bacteria"/>
</dbReference>
<keyword evidence="2" id="KW-1185">Reference proteome</keyword>
<gene>
    <name evidence="1" type="ordered locus">Caci_3801</name>
</gene>
<sequence>MSITGNVRAERGPQATVGSLLRSRFGTRYASVAIGFHHGDLGVAVVPDPAPDLIDVVLGEAADRPAYWLDLRAAPVGRWDDAAKIRVISGVYDPSRDAAEHMAVTSLTAAFDVLVHIRRASPVRWLPIGP</sequence>
<dbReference type="Pfam" id="PF05139">
    <property type="entry name" value="Erythro_esteras"/>
    <property type="match status" value="1"/>
</dbReference>
<dbReference type="GO" id="GO:0046677">
    <property type="term" value="P:response to antibiotic"/>
    <property type="evidence" value="ECO:0007669"/>
    <property type="project" value="InterPro"/>
</dbReference>
<dbReference type="Gene3D" id="3.40.1660.10">
    <property type="entry name" value="EreA-like (biosynthetic domain)"/>
    <property type="match status" value="1"/>
</dbReference>
<evidence type="ECO:0000313" key="2">
    <source>
        <dbReference type="Proteomes" id="UP000000851"/>
    </source>
</evidence>
<dbReference type="SUPFAM" id="SSF159501">
    <property type="entry name" value="EreA/ChaN-like"/>
    <property type="match status" value="1"/>
</dbReference>
<accession>C7QDB0</accession>
<dbReference type="OrthoDB" id="9810066at2"/>
<dbReference type="KEGG" id="cai:Caci_3801"/>
<dbReference type="HOGENOM" id="CLU_1934251_0_0_11"/>
<dbReference type="Proteomes" id="UP000000851">
    <property type="component" value="Chromosome"/>
</dbReference>
<dbReference type="EMBL" id="CP001700">
    <property type="protein sequence ID" value="ACU72703.1"/>
    <property type="molecule type" value="Genomic_DNA"/>
</dbReference>